<keyword evidence="3" id="KW-1185">Reference proteome</keyword>
<organism evidence="2 3">
    <name type="scientific">Magnetospirillum fulvum</name>
    <name type="common">Rhodospirillum fulvum</name>
    <dbReference type="NCBI Taxonomy" id="1082"/>
    <lineage>
        <taxon>Bacteria</taxon>
        <taxon>Pseudomonadati</taxon>
        <taxon>Pseudomonadota</taxon>
        <taxon>Alphaproteobacteria</taxon>
        <taxon>Rhodospirillales</taxon>
        <taxon>Rhodospirillaceae</taxon>
        <taxon>Magnetospirillum</taxon>
    </lineage>
</organism>
<evidence type="ECO:0000256" key="1">
    <source>
        <dbReference type="SAM" id="Phobius"/>
    </source>
</evidence>
<feature type="transmembrane region" description="Helical" evidence="1">
    <location>
        <begin position="7"/>
        <end position="26"/>
    </location>
</feature>
<keyword evidence="1" id="KW-1133">Transmembrane helix</keyword>
<dbReference type="Proteomes" id="UP000182983">
    <property type="component" value="Unassembled WGS sequence"/>
</dbReference>
<dbReference type="OrthoDB" id="7360577at2"/>
<dbReference type="AlphaFoldDB" id="A0A1H6GRN7"/>
<proteinExistence type="predicted"/>
<sequence>MSVLAKLSGLIAAGLVLIVVYLSIAASGAFSGAVADPSPSTSPLGLAVYVGLLLTAVCGALIMLLATSGGGTPGKD</sequence>
<dbReference type="EMBL" id="FNWO01000001">
    <property type="protein sequence ID" value="SEH25946.1"/>
    <property type="molecule type" value="Genomic_DNA"/>
</dbReference>
<name>A0A1H6GRN7_MAGFU</name>
<keyword evidence="1" id="KW-0812">Transmembrane</keyword>
<feature type="transmembrane region" description="Helical" evidence="1">
    <location>
        <begin position="46"/>
        <end position="66"/>
    </location>
</feature>
<keyword evidence="1" id="KW-0472">Membrane</keyword>
<protein>
    <submittedName>
        <fullName evidence="2">Uncharacterized protein</fullName>
    </submittedName>
</protein>
<gene>
    <name evidence="2" type="ORF">SAMN04244559_00350</name>
</gene>
<reference evidence="3" key="1">
    <citation type="submission" date="2016-10" db="EMBL/GenBank/DDBJ databases">
        <authorList>
            <person name="Varghese N."/>
            <person name="Submissions S."/>
        </authorList>
    </citation>
    <scope>NUCLEOTIDE SEQUENCE [LARGE SCALE GENOMIC DNA]</scope>
    <source>
        <strain evidence="3">DSM 13234</strain>
    </source>
</reference>
<evidence type="ECO:0000313" key="2">
    <source>
        <dbReference type="EMBL" id="SEH25946.1"/>
    </source>
</evidence>
<dbReference type="RefSeq" id="WP_074764873.1">
    <property type="nucleotide sequence ID" value="NZ_FNWO01000001.1"/>
</dbReference>
<accession>A0A1H6GRN7</accession>
<evidence type="ECO:0000313" key="3">
    <source>
        <dbReference type="Proteomes" id="UP000182983"/>
    </source>
</evidence>